<feature type="transmembrane region" description="Helical" evidence="13">
    <location>
        <begin position="426"/>
        <end position="446"/>
    </location>
</feature>
<keyword evidence="5 13" id="KW-0812">Transmembrane</keyword>
<dbReference type="GO" id="GO:0008331">
    <property type="term" value="F:high voltage-gated calcium channel activity"/>
    <property type="evidence" value="ECO:0007669"/>
    <property type="project" value="TreeGrafter"/>
</dbReference>
<keyword evidence="11" id="KW-0407">Ion channel</keyword>
<evidence type="ECO:0000256" key="10">
    <source>
        <dbReference type="ARBA" id="ARBA00023136"/>
    </source>
</evidence>
<keyword evidence="10 13" id="KW-0472">Membrane</keyword>
<dbReference type="GO" id="GO:0098703">
    <property type="term" value="P:calcium ion import across plasma membrane"/>
    <property type="evidence" value="ECO:0007669"/>
    <property type="project" value="TreeGrafter"/>
</dbReference>
<evidence type="ECO:0000256" key="1">
    <source>
        <dbReference type="ARBA" id="ARBA00004141"/>
    </source>
</evidence>
<evidence type="ECO:0000259" key="14">
    <source>
        <dbReference type="Pfam" id="PF00520"/>
    </source>
</evidence>
<dbReference type="Gene3D" id="1.10.287.70">
    <property type="match status" value="2"/>
</dbReference>
<keyword evidence="9" id="KW-0406">Ion transport</keyword>
<evidence type="ECO:0000256" key="4">
    <source>
        <dbReference type="ARBA" id="ARBA00022673"/>
    </source>
</evidence>
<dbReference type="GO" id="GO:0005891">
    <property type="term" value="C:voltage-gated calcium channel complex"/>
    <property type="evidence" value="ECO:0007669"/>
    <property type="project" value="TreeGrafter"/>
</dbReference>
<evidence type="ECO:0000256" key="11">
    <source>
        <dbReference type="ARBA" id="ARBA00023303"/>
    </source>
</evidence>
<dbReference type="InterPro" id="IPR050599">
    <property type="entry name" value="VDCC_alpha-1_subunit"/>
</dbReference>
<reference evidence="15" key="1">
    <citation type="submission" date="2020-11" db="EMBL/GenBank/DDBJ databases">
        <authorList>
            <person name="Tran Van P."/>
        </authorList>
    </citation>
    <scope>NUCLEOTIDE SEQUENCE</scope>
</reference>
<evidence type="ECO:0000313" key="15">
    <source>
        <dbReference type="EMBL" id="CAD7195708.1"/>
    </source>
</evidence>
<name>A0A7R8VCE8_TIMDO</name>
<keyword evidence="2" id="KW-0813">Transport</keyword>
<evidence type="ECO:0000256" key="2">
    <source>
        <dbReference type="ARBA" id="ARBA00022448"/>
    </source>
</evidence>
<keyword evidence="3" id="KW-0109">Calcium transport</keyword>
<dbReference type="Pfam" id="PF00520">
    <property type="entry name" value="Ion_trans"/>
    <property type="match status" value="1"/>
</dbReference>
<feature type="compositionally biased region" description="Basic and acidic residues" evidence="12">
    <location>
        <begin position="83"/>
        <end position="109"/>
    </location>
</feature>
<protein>
    <recommendedName>
        <fullName evidence="14">Ion transport domain-containing protein</fullName>
    </recommendedName>
</protein>
<keyword evidence="8 13" id="KW-1133">Transmembrane helix</keyword>
<keyword evidence="7" id="KW-0851">Voltage-gated channel</keyword>
<evidence type="ECO:0000256" key="7">
    <source>
        <dbReference type="ARBA" id="ARBA00022882"/>
    </source>
</evidence>
<feature type="compositionally biased region" description="Acidic residues" evidence="12">
    <location>
        <begin position="110"/>
        <end position="134"/>
    </location>
</feature>
<dbReference type="AlphaFoldDB" id="A0A7R8VCE8"/>
<keyword evidence="4" id="KW-0107">Calcium channel</keyword>
<evidence type="ECO:0000256" key="8">
    <source>
        <dbReference type="ARBA" id="ARBA00022989"/>
    </source>
</evidence>
<dbReference type="PANTHER" id="PTHR45628:SF1">
    <property type="entry name" value="VOLTAGE-DEPENDENT CALCIUM CHANNEL TYPE D SUBUNIT ALPHA-1"/>
    <property type="match status" value="1"/>
</dbReference>
<dbReference type="PANTHER" id="PTHR45628">
    <property type="entry name" value="VOLTAGE-DEPENDENT CALCIUM CHANNEL TYPE A SUBUNIT ALPHA-1"/>
    <property type="match status" value="1"/>
</dbReference>
<dbReference type="SUPFAM" id="SSF81324">
    <property type="entry name" value="Voltage-gated potassium channels"/>
    <property type="match status" value="1"/>
</dbReference>
<gene>
    <name evidence="15" type="ORF">TDIB3V08_LOCUS2084</name>
</gene>
<comment type="subcellular location">
    <subcellularLocation>
        <location evidence="1">Membrane</location>
        <topology evidence="1">Multi-pass membrane protein</topology>
    </subcellularLocation>
</comment>
<proteinExistence type="predicted"/>
<accession>A0A7R8VCE8</accession>
<feature type="domain" description="Ion transport" evidence="14">
    <location>
        <begin position="344"/>
        <end position="411"/>
    </location>
</feature>
<dbReference type="InterPro" id="IPR005821">
    <property type="entry name" value="Ion_trans_dom"/>
</dbReference>
<dbReference type="EMBL" id="OA564862">
    <property type="protein sequence ID" value="CAD7195708.1"/>
    <property type="molecule type" value="Genomic_DNA"/>
</dbReference>
<evidence type="ECO:0000256" key="3">
    <source>
        <dbReference type="ARBA" id="ARBA00022568"/>
    </source>
</evidence>
<evidence type="ECO:0000256" key="5">
    <source>
        <dbReference type="ARBA" id="ARBA00022692"/>
    </source>
</evidence>
<sequence>MKRVHNYPMFTFTPTDPKLNILLNVFLAIAVDNLADAESLTAIEKEEEEEAEKQHNSHSGSPAREDGETEGTGGGTDGDEGDLEQKTDENEISEKDEETASHTKVRLEIGDSEEYGYDEQNDNQDDYFEENEDGNEPKSARPRRLSEISIKNTIQPVPEGSSFFIFSNTNRPLGDISNIQIRKNCSRHVILLHDLDEDGVSARPRRLSEFNMGNTAQPIPQATSFFIFSQSNSVTTDNSSKWEQILKHETGNLHSCELSTCQYQNEMHQVKSFHKLKSFALSKENTTGYAKNICLQVSAHNYCCHLHMHIPTFMDGTNAHTTSYCLGGFVLLDAHYLEDPTTFCSSGSAISVVKILRVLRVLRPLRAINRAKGLKHVVQCVIVAVKTIGNIVLVTCLLQFMFAVIGVQLFKYVVKCVIVAIKTIGNIMLVTYLLQFMFAVIGVQLFKVTPITPYTCCLPCLHL</sequence>
<evidence type="ECO:0000256" key="6">
    <source>
        <dbReference type="ARBA" id="ARBA00022837"/>
    </source>
</evidence>
<evidence type="ECO:0000256" key="9">
    <source>
        <dbReference type="ARBA" id="ARBA00023065"/>
    </source>
</evidence>
<evidence type="ECO:0000256" key="13">
    <source>
        <dbReference type="SAM" id="Phobius"/>
    </source>
</evidence>
<feature type="transmembrane region" description="Helical" evidence="13">
    <location>
        <begin position="391"/>
        <end position="414"/>
    </location>
</feature>
<organism evidence="15">
    <name type="scientific">Timema douglasi</name>
    <name type="common">Walking stick</name>
    <dbReference type="NCBI Taxonomy" id="61478"/>
    <lineage>
        <taxon>Eukaryota</taxon>
        <taxon>Metazoa</taxon>
        <taxon>Ecdysozoa</taxon>
        <taxon>Arthropoda</taxon>
        <taxon>Hexapoda</taxon>
        <taxon>Insecta</taxon>
        <taxon>Pterygota</taxon>
        <taxon>Neoptera</taxon>
        <taxon>Polyneoptera</taxon>
        <taxon>Phasmatodea</taxon>
        <taxon>Timematodea</taxon>
        <taxon>Timematoidea</taxon>
        <taxon>Timematidae</taxon>
        <taxon>Timema</taxon>
    </lineage>
</organism>
<feature type="region of interest" description="Disordered" evidence="12">
    <location>
        <begin position="45"/>
        <end position="145"/>
    </location>
</feature>
<keyword evidence="6" id="KW-0106">Calcium</keyword>
<evidence type="ECO:0000256" key="12">
    <source>
        <dbReference type="SAM" id="MobiDB-lite"/>
    </source>
</evidence>